<feature type="transmembrane region" description="Helical" evidence="5">
    <location>
        <begin position="125"/>
        <end position="147"/>
    </location>
</feature>
<dbReference type="EMBL" id="JAODAN010000012">
    <property type="protein sequence ID" value="KAK1921065.1"/>
    <property type="molecule type" value="Genomic_DNA"/>
</dbReference>
<feature type="domain" description="Amino acid permease/ SLC12A" evidence="6">
    <location>
        <begin position="49"/>
        <end position="503"/>
    </location>
</feature>
<feature type="transmembrane region" description="Helical" evidence="5">
    <location>
        <begin position="333"/>
        <end position="352"/>
    </location>
</feature>
<dbReference type="PANTHER" id="PTHR43341:SF15">
    <property type="entry name" value="GENERAL AMINO ACID PERMEASE AGP2"/>
    <property type="match status" value="1"/>
</dbReference>
<feature type="transmembrane region" description="Helical" evidence="5">
    <location>
        <begin position="378"/>
        <end position="397"/>
    </location>
</feature>
<evidence type="ECO:0000256" key="5">
    <source>
        <dbReference type="SAM" id="Phobius"/>
    </source>
</evidence>
<keyword evidence="8" id="KW-1185">Reference proteome</keyword>
<dbReference type="PIRSF" id="PIRSF006060">
    <property type="entry name" value="AA_transporter"/>
    <property type="match status" value="1"/>
</dbReference>
<comment type="subcellular location">
    <subcellularLocation>
        <location evidence="1">Membrane</location>
        <topology evidence="1">Multi-pass membrane protein</topology>
    </subcellularLocation>
</comment>
<evidence type="ECO:0000313" key="8">
    <source>
        <dbReference type="Proteomes" id="UP001182556"/>
    </source>
</evidence>
<feature type="transmembrane region" description="Helical" evidence="5">
    <location>
        <begin position="184"/>
        <end position="208"/>
    </location>
</feature>
<organism evidence="7 8">
    <name type="scientific">Papiliotrema laurentii</name>
    <name type="common">Cryptococcus laurentii</name>
    <dbReference type="NCBI Taxonomy" id="5418"/>
    <lineage>
        <taxon>Eukaryota</taxon>
        <taxon>Fungi</taxon>
        <taxon>Dikarya</taxon>
        <taxon>Basidiomycota</taxon>
        <taxon>Agaricomycotina</taxon>
        <taxon>Tremellomycetes</taxon>
        <taxon>Tremellales</taxon>
        <taxon>Rhynchogastremaceae</taxon>
        <taxon>Papiliotrema</taxon>
    </lineage>
</organism>
<feature type="transmembrane region" description="Helical" evidence="5">
    <location>
        <begin position="417"/>
        <end position="434"/>
    </location>
</feature>
<comment type="caution">
    <text evidence="7">The sequence shown here is derived from an EMBL/GenBank/DDBJ whole genome shotgun (WGS) entry which is preliminary data.</text>
</comment>
<dbReference type="GO" id="GO:0016020">
    <property type="term" value="C:membrane"/>
    <property type="evidence" value="ECO:0007669"/>
    <property type="project" value="UniProtKB-SubCell"/>
</dbReference>
<sequence length="558" mass="60975">MSEIVIQNNDYVESKLSGPEDKVDDTTTVVPAAISTNYKVHRGLKPHAIQMIAISGAIGAGVFISIGGPLTKAGPLGLLIGVAIWCSVVWCFSNCLIEMVSLLPLPGGFVYYSGRFLDPSARFALGWNYVIQGIAFVCFELTALNVLVEYWAESLNPAIVISAGLVALAAANGVSVRVYGEVEFWISIFKVILLLGLFLFTFVAMLGGNPIHDRFGFRFWKTPGLFAADDVAGRLKGIWASVTWATFAIAGPDFISMVAGETKHPRRVLPRAFNTTIYRILTFYLGSALCVGINVPYNDPSLLGAIVNGAKGAAKSPYVISMNRLQIPVLPDLVNAIVLTSVFSTASSFLYASSRSLYSLGLEGQAPKIVTRTNRHGLPYVAVGVILAISSLSYLAVGKGSAKVLDWFINLTSSCQLISWICIGGTYVRFHAGLKAQGLRKGYLPVTNRWQPYSGWYALAASCFTMVFTGYYLMSPGSFVVADFIFVYGACFIFIVLFVSWKIRGVISGEERWFGIHVMEMDFKSGVNEVEQMTLEYEEEYSANPPKNLGEKVYRKVF</sequence>
<keyword evidence="3 5" id="KW-1133">Transmembrane helix</keyword>
<evidence type="ECO:0000259" key="6">
    <source>
        <dbReference type="Pfam" id="PF00324"/>
    </source>
</evidence>
<dbReference type="InterPro" id="IPR050524">
    <property type="entry name" value="APC_YAT"/>
</dbReference>
<dbReference type="AlphaFoldDB" id="A0AAD9CT85"/>
<feature type="transmembrane region" description="Helical" evidence="5">
    <location>
        <begin position="479"/>
        <end position="499"/>
    </location>
</feature>
<dbReference type="GO" id="GO:0015171">
    <property type="term" value="F:amino acid transmembrane transporter activity"/>
    <property type="evidence" value="ECO:0007669"/>
    <property type="project" value="TreeGrafter"/>
</dbReference>
<reference evidence="7" key="1">
    <citation type="submission" date="2023-02" db="EMBL/GenBank/DDBJ databases">
        <title>Identification and recombinant expression of a fungal hydrolase from Papiliotrema laurentii that hydrolyzes apple cutin and clears colloidal polyester polyurethane.</title>
        <authorList>
            <consortium name="DOE Joint Genome Institute"/>
            <person name="Roman V.A."/>
            <person name="Bojanowski C."/>
            <person name="Crable B.R."/>
            <person name="Wagner D.N."/>
            <person name="Hung C.S."/>
            <person name="Nadeau L.J."/>
            <person name="Schratz L."/>
            <person name="Haridas S."/>
            <person name="Pangilinan J."/>
            <person name="Lipzen A."/>
            <person name="Na H."/>
            <person name="Yan M."/>
            <person name="Ng V."/>
            <person name="Grigoriev I.V."/>
            <person name="Spatafora J.W."/>
            <person name="Barlow D."/>
            <person name="Biffinger J."/>
            <person name="Kelley-Loughnane N."/>
            <person name="Varaljay V.A."/>
            <person name="Crookes-Goodson W.J."/>
        </authorList>
    </citation>
    <scope>NUCLEOTIDE SEQUENCE</scope>
    <source>
        <strain evidence="7">5307AH</strain>
    </source>
</reference>
<protein>
    <submittedName>
        <fullName evidence="7">Amino acid permease/ SLC12A domain-containing protein</fullName>
    </submittedName>
</protein>
<dbReference type="Proteomes" id="UP001182556">
    <property type="component" value="Unassembled WGS sequence"/>
</dbReference>
<dbReference type="PANTHER" id="PTHR43341">
    <property type="entry name" value="AMINO ACID PERMEASE"/>
    <property type="match status" value="1"/>
</dbReference>
<gene>
    <name evidence="7" type="ORF">DB88DRAFT_122420</name>
</gene>
<evidence type="ECO:0000256" key="1">
    <source>
        <dbReference type="ARBA" id="ARBA00004141"/>
    </source>
</evidence>
<dbReference type="Pfam" id="PF00324">
    <property type="entry name" value="AA_permease"/>
    <property type="match status" value="1"/>
</dbReference>
<name>A0AAD9CT85_PAPLA</name>
<feature type="transmembrane region" description="Helical" evidence="5">
    <location>
        <begin position="159"/>
        <end position="178"/>
    </location>
</feature>
<evidence type="ECO:0000256" key="2">
    <source>
        <dbReference type="ARBA" id="ARBA00022692"/>
    </source>
</evidence>
<feature type="transmembrane region" description="Helical" evidence="5">
    <location>
        <begin position="48"/>
        <end position="66"/>
    </location>
</feature>
<feature type="transmembrane region" description="Helical" evidence="5">
    <location>
        <begin position="455"/>
        <end position="473"/>
    </location>
</feature>
<dbReference type="Gene3D" id="1.20.1740.10">
    <property type="entry name" value="Amino acid/polyamine transporter I"/>
    <property type="match status" value="1"/>
</dbReference>
<feature type="transmembrane region" description="Helical" evidence="5">
    <location>
        <begin position="276"/>
        <end position="297"/>
    </location>
</feature>
<evidence type="ECO:0000256" key="4">
    <source>
        <dbReference type="ARBA" id="ARBA00023136"/>
    </source>
</evidence>
<keyword evidence="2 5" id="KW-0812">Transmembrane</keyword>
<evidence type="ECO:0000313" key="7">
    <source>
        <dbReference type="EMBL" id="KAK1921065.1"/>
    </source>
</evidence>
<dbReference type="InterPro" id="IPR004841">
    <property type="entry name" value="AA-permease/SLC12A_dom"/>
</dbReference>
<feature type="transmembrane region" description="Helical" evidence="5">
    <location>
        <begin position="78"/>
        <end position="105"/>
    </location>
</feature>
<proteinExistence type="predicted"/>
<accession>A0AAD9CT85</accession>
<keyword evidence="4 5" id="KW-0472">Membrane</keyword>
<evidence type="ECO:0000256" key="3">
    <source>
        <dbReference type="ARBA" id="ARBA00022989"/>
    </source>
</evidence>